<dbReference type="AlphaFoldDB" id="A0A1K2ISG5"/>
<evidence type="ECO:0000313" key="6">
    <source>
        <dbReference type="Proteomes" id="UP000182034"/>
    </source>
</evidence>
<dbReference type="Pfam" id="PF00903">
    <property type="entry name" value="Glyoxalase"/>
    <property type="match status" value="1"/>
</dbReference>
<dbReference type="PRINTS" id="PR00311">
    <property type="entry name" value="BLEOMYCINRST"/>
</dbReference>
<dbReference type="Gene3D" id="3.10.180.10">
    <property type="entry name" value="2,3-Dihydroxybiphenyl 1,2-Dioxygenase, domain 1"/>
    <property type="match status" value="1"/>
</dbReference>
<evidence type="ECO:0000256" key="1">
    <source>
        <dbReference type="ARBA" id="ARBA00011051"/>
    </source>
</evidence>
<dbReference type="Proteomes" id="UP000182034">
    <property type="component" value="Unassembled WGS sequence"/>
</dbReference>
<keyword evidence="5" id="KW-0560">Oxidoreductase</keyword>
<name>A0A1K2ISG5_9FLAO</name>
<dbReference type="InterPro" id="IPR000335">
    <property type="entry name" value="Bleomycin-R"/>
</dbReference>
<dbReference type="EMBL" id="FPKW01000009">
    <property type="protein sequence ID" value="SFZ95381.1"/>
    <property type="molecule type" value="Genomic_DNA"/>
</dbReference>
<protein>
    <recommendedName>
        <fullName evidence="2">Bleomycin resistance protein</fullName>
    </recommendedName>
</protein>
<organism evidence="5 6">
    <name type="scientific">Chryseobacterium limigenitum</name>
    <dbReference type="NCBI Taxonomy" id="1612149"/>
    <lineage>
        <taxon>Bacteria</taxon>
        <taxon>Pseudomonadati</taxon>
        <taxon>Bacteroidota</taxon>
        <taxon>Flavobacteriia</taxon>
        <taxon>Flavobacteriales</taxon>
        <taxon>Weeksellaceae</taxon>
        <taxon>Chryseobacterium group</taxon>
        <taxon>Chryseobacterium</taxon>
    </lineage>
</organism>
<evidence type="ECO:0000259" key="4">
    <source>
        <dbReference type="PROSITE" id="PS51819"/>
    </source>
</evidence>
<keyword evidence="6" id="KW-1185">Reference proteome</keyword>
<keyword evidence="3" id="KW-0046">Antibiotic resistance</keyword>
<accession>A0A1K2ISG5</accession>
<dbReference type="InterPro" id="IPR029068">
    <property type="entry name" value="Glyas_Bleomycin-R_OHBP_Dase"/>
</dbReference>
<comment type="similarity">
    <text evidence="1">Belongs to the bleomycin resistance protein family.</text>
</comment>
<dbReference type="STRING" id="1612149.SAMN05216324_109124"/>
<gene>
    <name evidence="5" type="ORF">SAMN05216324_109124</name>
</gene>
<evidence type="ECO:0000256" key="3">
    <source>
        <dbReference type="ARBA" id="ARBA00023251"/>
    </source>
</evidence>
<dbReference type="GO" id="GO:0051213">
    <property type="term" value="F:dioxygenase activity"/>
    <property type="evidence" value="ECO:0007669"/>
    <property type="project" value="UniProtKB-KW"/>
</dbReference>
<evidence type="ECO:0000256" key="2">
    <source>
        <dbReference type="ARBA" id="ARBA00021572"/>
    </source>
</evidence>
<dbReference type="SUPFAM" id="SSF54593">
    <property type="entry name" value="Glyoxalase/Bleomycin resistance protein/Dihydroxybiphenyl dioxygenase"/>
    <property type="match status" value="1"/>
</dbReference>
<dbReference type="CDD" id="cd08349">
    <property type="entry name" value="BLMA_like"/>
    <property type="match status" value="1"/>
</dbReference>
<evidence type="ECO:0000313" key="5">
    <source>
        <dbReference type="EMBL" id="SFZ95381.1"/>
    </source>
</evidence>
<keyword evidence="5" id="KW-0223">Dioxygenase</keyword>
<dbReference type="InterPro" id="IPR004360">
    <property type="entry name" value="Glyas_Fos-R_dOase_dom"/>
</dbReference>
<dbReference type="PROSITE" id="PS51819">
    <property type="entry name" value="VOC"/>
    <property type="match status" value="1"/>
</dbReference>
<proteinExistence type="inferred from homology"/>
<reference evidence="6" key="1">
    <citation type="submission" date="2016-10" db="EMBL/GenBank/DDBJ databases">
        <authorList>
            <person name="Varghese N."/>
            <person name="Submissions S."/>
        </authorList>
    </citation>
    <scope>NUCLEOTIDE SEQUENCE [LARGE SCALE GENOMIC DNA]</scope>
    <source>
        <strain evidence="6">SUR2</strain>
    </source>
</reference>
<feature type="domain" description="VOC" evidence="4">
    <location>
        <begin position="5"/>
        <end position="138"/>
    </location>
</feature>
<dbReference type="InterPro" id="IPR037523">
    <property type="entry name" value="VOC_core"/>
</dbReference>
<dbReference type="GO" id="GO:0046677">
    <property type="term" value="P:response to antibiotic"/>
    <property type="evidence" value="ECO:0007669"/>
    <property type="project" value="UniProtKB-KW"/>
</dbReference>
<sequence>MTMIELIKATPAFPVREIDKAVQFYKDKFGFDCRHKEDTFAILVRGNIELHLWASCNYSWKWKSIFLFLKPISSGAESFLAGTHSCRIEVKGVEELYKELKEKEVLHNEKTEIESTYYGTREFAALDLYGNLLSFYENV</sequence>